<keyword evidence="3" id="KW-1185">Reference proteome</keyword>
<accession>A0A1W7AFX5</accession>
<evidence type="ECO:0000256" key="1">
    <source>
        <dbReference type="SAM" id="Coils"/>
    </source>
</evidence>
<keyword evidence="1" id="KW-0175">Coiled coil</keyword>
<feature type="coiled-coil region" evidence="1">
    <location>
        <begin position="14"/>
        <end position="41"/>
    </location>
</feature>
<sequence>MTVKNLVLKTKELANETKKYIERYNDESKRVNEELENNRMLPSDAREYLNGFKKHIETELGKLRSSIYAGLDEAKTKEVARIEQKEESMTQDIMAELTMIEKTYQKGEDLSKYVRKYENNPLALRRLNDIVTSNGGMLEIPEAKGTKLDKLINEISEQVRYLTDVELNKTATTYRFGGVTLDIKHDGVINSLDRALYMYENDVIEE</sequence>
<evidence type="ECO:0000313" key="2">
    <source>
        <dbReference type="EMBL" id="ARQ08080.1"/>
    </source>
</evidence>
<dbReference type="KEGG" id="mcak:MCCS_25240"/>
<name>A0A1W7AFX5_9STAP</name>
<proteinExistence type="predicted"/>
<evidence type="ECO:0000313" key="3">
    <source>
        <dbReference type="Proteomes" id="UP000194154"/>
    </source>
</evidence>
<reference evidence="2 3" key="1">
    <citation type="journal article" date="2017" name="Int. J. Syst. Evol. Microbiol.">
        <title>Macrococcus canis sp. nov., a skin bacterium associated with infections in dogs.</title>
        <authorList>
            <person name="Gobeli Brawand S."/>
            <person name="Cotting K."/>
            <person name="Gomez-Sanz E."/>
            <person name="Collaud A."/>
            <person name="Thomann A."/>
            <person name="Brodard I."/>
            <person name="Rodriguez-Campos S."/>
            <person name="Strauss C."/>
            <person name="Perreten V."/>
        </authorList>
    </citation>
    <scope>NUCLEOTIDE SEQUENCE [LARGE SCALE GENOMIC DNA]</scope>
    <source>
        <strain evidence="2 3">KM45013</strain>
    </source>
</reference>
<dbReference type="GeneID" id="35296587"/>
<evidence type="ECO:0008006" key="4">
    <source>
        <dbReference type="Google" id="ProtNLM"/>
    </source>
</evidence>
<protein>
    <recommendedName>
        <fullName evidence="4">Phage protein</fullName>
    </recommendedName>
</protein>
<dbReference type="AlphaFoldDB" id="A0A1W7AFX5"/>
<dbReference type="Proteomes" id="UP000194154">
    <property type="component" value="Chromosome"/>
</dbReference>
<dbReference type="EMBL" id="CP021059">
    <property type="protein sequence ID" value="ARQ08080.1"/>
    <property type="molecule type" value="Genomic_DNA"/>
</dbReference>
<dbReference type="RefSeq" id="WP_086043596.1">
    <property type="nucleotide sequence ID" value="NZ_CBCRZA010000009.1"/>
</dbReference>
<gene>
    <name evidence="2" type="ORF">MCCS_25240</name>
</gene>
<organism evidence="2 3">
    <name type="scientific">Macrococcoides canis</name>
    <dbReference type="NCBI Taxonomy" id="1855823"/>
    <lineage>
        <taxon>Bacteria</taxon>
        <taxon>Bacillati</taxon>
        <taxon>Bacillota</taxon>
        <taxon>Bacilli</taxon>
        <taxon>Bacillales</taxon>
        <taxon>Staphylococcaceae</taxon>
        <taxon>Macrococcoides</taxon>
    </lineage>
</organism>